<sequence>MTILGEASASAVLTAGSHQQQQQQQQLLRAASPADNGTHAELLTGRPKSYHLAYGIPPANSAHVPVCFIMWYRLKAIRK</sequence>
<dbReference type="Proteomes" id="UP000030765">
    <property type="component" value="Unassembled WGS sequence"/>
</dbReference>
<reference evidence="2 4" key="1">
    <citation type="journal article" date="2014" name="BMC Genomics">
        <title>Genome sequence of Anopheles sinensis provides insight into genetics basis of mosquito competence for malaria parasites.</title>
        <authorList>
            <person name="Zhou D."/>
            <person name="Zhang D."/>
            <person name="Ding G."/>
            <person name="Shi L."/>
            <person name="Hou Q."/>
            <person name="Ye Y."/>
            <person name="Xu Y."/>
            <person name="Zhou H."/>
            <person name="Xiong C."/>
            <person name="Li S."/>
            <person name="Yu J."/>
            <person name="Hong S."/>
            <person name="Yu X."/>
            <person name="Zou P."/>
            <person name="Chen C."/>
            <person name="Chang X."/>
            <person name="Wang W."/>
            <person name="Lv Y."/>
            <person name="Sun Y."/>
            <person name="Ma L."/>
            <person name="Shen B."/>
            <person name="Zhu C."/>
        </authorList>
    </citation>
    <scope>NUCLEOTIDE SEQUENCE [LARGE SCALE GENOMIC DNA]</scope>
</reference>
<name>A0A084WRE1_ANOSI</name>
<accession>A0A084WRE1</accession>
<proteinExistence type="predicted"/>
<organism evidence="2">
    <name type="scientific">Anopheles sinensis</name>
    <name type="common">Mosquito</name>
    <dbReference type="NCBI Taxonomy" id="74873"/>
    <lineage>
        <taxon>Eukaryota</taxon>
        <taxon>Metazoa</taxon>
        <taxon>Ecdysozoa</taxon>
        <taxon>Arthropoda</taxon>
        <taxon>Hexapoda</taxon>
        <taxon>Insecta</taxon>
        <taxon>Pterygota</taxon>
        <taxon>Neoptera</taxon>
        <taxon>Endopterygota</taxon>
        <taxon>Diptera</taxon>
        <taxon>Nematocera</taxon>
        <taxon>Culicoidea</taxon>
        <taxon>Culicidae</taxon>
        <taxon>Anophelinae</taxon>
        <taxon>Anopheles</taxon>
    </lineage>
</organism>
<protein>
    <submittedName>
        <fullName evidence="2 3">Uncharacterized protein</fullName>
    </submittedName>
</protein>
<evidence type="ECO:0000256" key="1">
    <source>
        <dbReference type="SAM" id="MobiDB-lite"/>
    </source>
</evidence>
<reference evidence="3" key="2">
    <citation type="submission" date="2020-05" db="UniProtKB">
        <authorList>
            <consortium name="EnsemblMetazoa"/>
        </authorList>
    </citation>
    <scope>IDENTIFICATION</scope>
</reference>
<dbReference type="EMBL" id="KE525405">
    <property type="protein sequence ID" value="KFB52785.1"/>
    <property type="molecule type" value="Genomic_DNA"/>
</dbReference>
<feature type="region of interest" description="Disordered" evidence="1">
    <location>
        <begin position="23"/>
        <end position="42"/>
    </location>
</feature>
<dbReference type="EnsemblMetazoa" id="ASIC021051-RA">
    <property type="protein sequence ID" value="ASIC021051-PA"/>
    <property type="gene ID" value="ASIC021051"/>
</dbReference>
<dbReference type="VEuPathDB" id="VectorBase:ASIC021051"/>
<keyword evidence="4" id="KW-1185">Reference proteome</keyword>
<evidence type="ECO:0000313" key="4">
    <source>
        <dbReference type="Proteomes" id="UP000030765"/>
    </source>
</evidence>
<evidence type="ECO:0000313" key="2">
    <source>
        <dbReference type="EMBL" id="KFB52785.1"/>
    </source>
</evidence>
<gene>
    <name evidence="2" type="ORF">ZHAS_00021051</name>
</gene>
<evidence type="ECO:0000313" key="3">
    <source>
        <dbReference type="EnsemblMetazoa" id="ASIC021051-PA"/>
    </source>
</evidence>
<dbReference type="EMBL" id="ATLV01026034">
    <property type="status" value="NOT_ANNOTATED_CDS"/>
    <property type="molecule type" value="Genomic_DNA"/>
</dbReference>
<dbReference type="AlphaFoldDB" id="A0A084WRE1"/>